<evidence type="ECO:0008006" key="3">
    <source>
        <dbReference type="Google" id="ProtNLM"/>
    </source>
</evidence>
<evidence type="ECO:0000313" key="2">
    <source>
        <dbReference type="Proteomes" id="UP000766336"/>
    </source>
</evidence>
<accession>A0ABS5QJG3</accession>
<sequence length="593" mass="62376">MFFLLTLLTALPAPAQEDPEAALLAAIAARDPWGAAAALAAGARPDRPASHPAAFALTEALAATPDEATRGTVLAFAEAAHHAGFGPEMPIAGAVGGSGGSLVSRLASIAGEEALFLRVASLTVPERRCTLLGQLIFGREGANFAAAAAVLPMIPTEQAASPACSLPFTMLTHPARRPPPTLVEAMLAAGLRPYPDALAALLRLVPPGEEGEGAFGRLAALDLGAPALDPQDGERRRRPVLAQLGEEVLVERAPRAESLRGRWGALLEAAQEPALCAALPGPAIRGWLALPDEAEAPGQAELLRGTTETLLRRCPANAFAAVMAEEPSQRLWPQLVARHELPVVTSMLEAGLRPADLSSFLGALACTAEPQLARTVVAVADREAAGDMLARFMGCLGGLEAAREGDRDMLAAILEMAPPDAPVAGDAPIAVAIGLDRADIAEELAGRGAASPRLMPERLAFWRHRRLAALAQVPGPSLPWEEAPARVPDAPELVSLAPGLGAWIIRGECGPANCGFTIAAREGRGYRLVLEDVGESLRLEPPIRTQAREVTIRARGEGEARLVTTWRYDGRVYRRHRCIEEDGEGARRRACPE</sequence>
<keyword evidence="2" id="KW-1185">Reference proteome</keyword>
<name>A0ABS5QJG3_9PROT</name>
<comment type="caution">
    <text evidence="1">The sequence shown here is derived from an EMBL/GenBank/DDBJ whole genome shotgun (WGS) entry which is preliminary data.</text>
</comment>
<organism evidence="1 2">
    <name type="scientific">Roseococcus pinisoli</name>
    <dbReference type="NCBI Taxonomy" id="2835040"/>
    <lineage>
        <taxon>Bacteria</taxon>
        <taxon>Pseudomonadati</taxon>
        <taxon>Pseudomonadota</taxon>
        <taxon>Alphaproteobacteria</taxon>
        <taxon>Acetobacterales</taxon>
        <taxon>Roseomonadaceae</taxon>
        <taxon>Roseococcus</taxon>
    </lineage>
</organism>
<dbReference type="RefSeq" id="WP_213671754.1">
    <property type="nucleotide sequence ID" value="NZ_JAHCDA010000004.1"/>
</dbReference>
<dbReference type="EMBL" id="JAHCDA010000004">
    <property type="protein sequence ID" value="MBS7813052.1"/>
    <property type="molecule type" value="Genomic_DNA"/>
</dbReference>
<proteinExistence type="predicted"/>
<reference evidence="1 2" key="1">
    <citation type="submission" date="2021-05" db="EMBL/GenBank/DDBJ databases">
        <title>Roseococcus sp. XZZS9, whole genome shotgun sequencing project.</title>
        <authorList>
            <person name="Zhao G."/>
            <person name="Shen L."/>
        </authorList>
    </citation>
    <scope>NUCLEOTIDE SEQUENCE [LARGE SCALE GENOMIC DNA]</scope>
    <source>
        <strain evidence="1 2">XZZS9</strain>
    </source>
</reference>
<protein>
    <recommendedName>
        <fullName evidence="3">HEAT repeat domain-containing protein</fullName>
    </recommendedName>
</protein>
<gene>
    <name evidence="1" type="ORF">KHU32_19050</name>
</gene>
<evidence type="ECO:0000313" key="1">
    <source>
        <dbReference type="EMBL" id="MBS7813052.1"/>
    </source>
</evidence>
<dbReference type="Proteomes" id="UP000766336">
    <property type="component" value="Unassembled WGS sequence"/>
</dbReference>